<sequence>MWKIYLNCRALSAWGKGASKKSIKQALFFRSSRGNLNHVKIKEE</sequence>
<organism evidence="1">
    <name type="scientific">marine sediment metagenome</name>
    <dbReference type="NCBI Taxonomy" id="412755"/>
    <lineage>
        <taxon>unclassified sequences</taxon>
        <taxon>metagenomes</taxon>
        <taxon>ecological metagenomes</taxon>
    </lineage>
</organism>
<gene>
    <name evidence="1" type="ORF">S06H3_62693</name>
</gene>
<comment type="caution">
    <text evidence="1">The sequence shown here is derived from an EMBL/GenBank/DDBJ whole genome shotgun (WGS) entry which is preliminary data.</text>
</comment>
<evidence type="ECO:0000313" key="1">
    <source>
        <dbReference type="EMBL" id="GAI50450.1"/>
    </source>
</evidence>
<accession>X1QHJ0</accession>
<name>X1QHJ0_9ZZZZ</name>
<reference evidence="1" key="1">
    <citation type="journal article" date="2014" name="Front. Microbiol.">
        <title>High frequency of phylogenetically diverse reductive dehalogenase-homologous genes in deep subseafloor sedimentary metagenomes.</title>
        <authorList>
            <person name="Kawai M."/>
            <person name="Futagami T."/>
            <person name="Toyoda A."/>
            <person name="Takaki Y."/>
            <person name="Nishi S."/>
            <person name="Hori S."/>
            <person name="Arai W."/>
            <person name="Tsubouchi T."/>
            <person name="Morono Y."/>
            <person name="Uchiyama I."/>
            <person name="Ito T."/>
            <person name="Fujiyama A."/>
            <person name="Inagaki F."/>
            <person name="Takami H."/>
        </authorList>
    </citation>
    <scope>NUCLEOTIDE SEQUENCE</scope>
    <source>
        <strain evidence="1">Expedition CK06-06</strain>
    </source>
</reference>
<protein>
    <submittedName>
        <fullName evidence="1">Uncharacterized protein</fullName>
    </submittedName>
</protein>
<proteinExistence type="predicted"/>
<dbReference type="EMBL" id="BARV01041405">
    <property type="protein sequence ID" value="GAI50450.1"/>
    <property type="molecule type" value="Genomic_DNA"/>
</dbReference>
<dbReference type="AlphaFoldDB" id="X1QHJ0"/>